<organism evidence="4 5">
    <name type="scientific">Methanospirillum stamsii</name>
    <dbReference type="NCBI Taxonomy" id="1277351"/>
    <lineage>
        <taxon>Archaea</taxon>
        <taxon>Methanobacteriati</taxon>
        <taxon>Methanobacteriota</taxon>
        <taxon>Stenosarchaea group</taxon>
        <taxon>Methanomicrobia</taxon>
        <taxon>Methanomicrobiales</taxon>
        <taxon>Methanospirillaceae</taxon>
        <taxon>Methanospirillum</taxon>
    </lineage>
</organism>
<evidence type="ECO:0000313" key="5">
    <source>
        <dbReference type="Proteomes" id="UP000245934"/>
    </source>
</evidence>
<proteinExistence type="inferred from homology"/>
<evidence type="ECO:0000256" key="2">
    <source>
        <dbReference type="ARBA" id="ARBA00022649"/>
    </source>
</evidence>
<name>A0A2V2NJS0_9EURY</name>
<dbReference type="Gene3D" id="4.10.1150.10">
    <property type="entry name" value="AF2212/PG0164-like"/>
    <property type="match status" value="1"/>
</dbReference>
<dbReference type="GeneID" id="97609345"/>
<evidence type="ECO:0000256" key="3">
    <source>
        <dbReference type="RuleBase" id="RU368051"/>
    </source>
</evidence>
<dbReference type="Proteomes" id="UP000245934">
    <property type="component" value="Unassembled WGS sequence"/>
</dbReference>
<dbReference type="Pfam" id="PF01954">
    <property type="entry name" value="AF2212-like"/>
    <property type="match status" value="1"/>
</dbReference>
<dbReference type="OrthoDB" id="45697at224756"/>
<dbReference type="RefSeq" id="WP_109939648.1">
    <property type="nucleotide sequence ID" value="NZ_CP176366.1"/>
</dbReference>
<keyword evidence="5" id="KW-1185">Reference proteome</keyword>
<dbReference type="InterPro" id="IPR008203">
    <property type="entry name" value="AF2212-like"/>
</dbReference>
<comment type="similarity">
    <text evidence="1 3">Belongs to the UPF0165 family.</text>
</comment>
<gene>
    <name evidence="4" type="ORF">DLD82_03095</name>
</gene>
<dbReference type="EMBL" id="QGMZ01000008">
    <property type="protein sequence ID" value="PWR75583.1"/>
    <property type="molecule type" value="Genomic_DNA"/>
</dbReference>
<dbReference type="SUPFAM" id="SSF141694">
    <property type="entry name" value="AF2212/PG0164-like"/>
    <property type="match status" value="1"/>
</dbReference>
<dbReference type="AlphaFoldDB" id="A0A2V2NJS0"/>
<comment type="caution">
    <text evidence="4">The sequence shown here is derived from an EMBL/GenBank/DDBJ whole genome shotgun (WGS) entry which is preliminary data.</text>
</comment>
<evidence type="ECO:0000256" key="1">
    <source>
        <dbReference type="ARBA" id="ARBA00006615"/>
    </source>
</evidence>
<evidence type="ECO:0000313" key="4">
    <source>
        <dbReference type="EMBL" id="PWR75583.1"/>
    </source>
</evidence>
<keyword evidence="2 3" id="KW-1277">Toxin-antitoxin system</keyword>
<protein>
    <recommendedName>
        <fullName evidence="3">Antitoxin</fullName>
    </recommendedName>
</protein>
<dbReference type="InterPro" id="IPR024069">
    <property type="entry name" value="AF2212-like_dom_sf"/>
</dbReference>
<sequence length="72" mass="8254">MTLTIEVIFEDNVFKPVKPVEGLQEHERMIALISPRVKKERLRNLAGTLSSEEANEMLAVIDEEFGRVEGNW</sequence>
<comment type="function">
    <text evidence="3">Antitoxin component of a type II toxin-antitoxin (TA) system.</text>
</comment>
<reference evidence="4 5" key="1">
    <citation type="submission" date="2018-05" db="EMBL/GenBank/DDBJ databases">
        <title>Draft genome of Methanospirillum stamsii Pt1.</title>
        <authorList>
            <person name="Dueholm M.S."/>
            <person name="Nielsen P.H."/>
            <person name="Bakmann L.F."/>
            <person name="Otzen D.E."/>
        </authorList>
    </citation>
    <scope>NUCLEOTIDE SEQUENCE [LARGE SCALE GENOMIC DNA]</scope>
    <source>
        <strain evidence="4 5">Pt1</strain>
    </source>
</reference>
<accession>A0A2V2NJS0</accession>